<keyword evidence="6" id="KW-1185">Reference proteome</keyword>
<dbReference type="Pfam" id="PF13377">
    <property type="entry name" value="Peripla_BP_3"/>
    <property type="match status" value="1"/>
</dbReference>
<dbReference type="PANTHER" id="PTHR30146:SF24">
    <property type="entry name" value="XYLOSE OPERON REGULATORY PROTEIN"/>
    <property type="match status" value="1"/>
</dbReference>
<sequence length="388" mass="43608">MHPYPKKKHFRVVLSLNTQYSVARDFLAGFYHTIRPTKDWLVMQADSSPEGLEAAIKWQPDAMILTSESQTIERCAHTNINILYTMSLSNTGQLPWIGMDEYAVGATAAAHLRKAGYRNAACIYQSNHTGSVRRMQGFCQSMQAAGIKVILYTDSPQGGSRSRLYAAEDPALEKWLDNLPPSTGIYAWSDFIALWITEACFRKNIKIPGKLGIVGTNNESDICMAAWPNLDSVVLRFKEIGKAAAQWVEALELGKPPQLPRPFSPVGVNRRRSTLLQITTNSELEPMIKAFHAIPIAQLNVQTWLRHCPISRRTLERKIREESNLSLRELIDLRRLEEAEHLLANTNRTVADITQACGFSTTRSLELLFKKHHNQTPAAFGKACKTSF</sequence>
<dbReference type="Gene3D" id="1.10.10.60">
    <property type="entry name" value="Homeodomain-like"/>
    <property type="match status" value="1"/>
</dbReference>
<dbReference type="Pfam" id="PF12833">
    <property type="entry name" value="HTH_18"/>
    <property type="match status" value="1"/>
</dbReference>
<name>A0ABZ0RJT8_9BACT</name>
<evidence type="ECO:0000313" key="5">
    <source>
        <dbReference type="EMBL" id="WPJ95802.1"/>
    </source>
</evidence>
<dbReference type="RefSeq" id="WP_319832679.1">
    <property type="nucleotide sequence ID" value="NZ_CP138858.1"/>
</dbReference>
<evidence type="ECO:0000256" key="3">
    <source>
        <dbReference type="ARBA" id="ARBA00023163"/>
    </source>
</evidence>
<feature type="domain" description="HTH araC/xylS-type" evidence="4">
    <location>
        <begin position="282"/>
        <end position="383"/>
    </location>
</feature>
<dbReference type="Gene3D" id="3.40.50.2300">
    <property type="match status" value="2"/>
</dbReference>
<evidence type="ECO:0000256" key="2">
    <source>
        <dbReference type="ARBA" id="ARBA00023125"/>
    </source>
</evidence>
<dbReference type="PROSITE" id="PS00041">
    <property type="entry name" value="HTH_ARAC_FAMILY_1"/>
    <property type="match status" value="1"/>
</dbReference>
<keyword evidence="1" id="KW-0805">Transcription regulation</keyword>
<dbReference type="PROSITE" id="PS01124">
    <property type="entry name" value="HTH_ARAC_FAMILY_2"/>
    <property type="match status" value="1"/>
</dbReference>
<dbReference type="InterPro" id="IPR009057">
    <property type="entry name" value="Homeodomain-like_sf"/>
</dbReference>
<evidence type="ECO:0000313" key="6">
    <source>
        <dbReference type="Proteomes" id="UP001324993"/>
    </source>
</evidence>
<dbReference type="EMBL" id="CP138858">
    <property type="protein sequence ID" value="WPJ95802.1"/>
    <property type="molecule type" value="Genomic_DNA"/>
</dbReference>
<evidence type="ECO:0000259" key="4">
    <source>
        <dbReference type="PROSITE" id="PS01124"/>
    </source>
</evidence>
<accession>A0ABZ0RJT8</accession>
<dbReference type="SUPFAM" id="SSF53822">
    <property type="entry name" value="Periplasmic binding protein-like I"/>
    <property type="match status" value="1"/>
</dbReference>
<dbReference type="InterPro" id="IPR028082">
    <property type="entry name" value="Peripla_BP_I"/>
</dbReference>
<dbReference type="SMART" id="SM00342">
    <property type="entry name" value="HTH_ARAC"/>
    <property type="match status" value="1"/>
</dbReference>
<gene>
    <name evidence="5" type="ORF">SH580_20495</name>
</gene>
<keyword evidence="2" id="KW-0238">DNA-binding</keyword>
<dbReference type="PANTHER" id="PTHR30146">
    <property type="entry name" value="LACI-RELATED TRANSCRIPTIONAL REPRESSOR"/>
    <property type="match status" value="1"/>
</dbReference>
<evidence type="ECO:0000256" key="1">
    <source>
        <dbReference type="ARBA" id="ARBA00023015"/>
    </source>
</evidence>
<reference evidence="5 6" key="1">
    <citation type="submission" date="2023-11" db="EMBL/GenBank/DDBJ databases">
        <title>Coraliomargarita sp. nov., isolated from marine algae.</title>
        <authorList>
            <person name="Lee J.K."/>
            <person name="Baek J.H."/>
            <person name="Kim J.M."/>
            <person name="Choi D.G."/>
            <person name="Jeon C.O."/>
        </authorList>
    </citation>
    <scope>NUCLEOTIDE SEQUENCE [LARGE SCALE GENOMIC DNA]</scope>
    <source>
        <strain evidence="5 6">J2-16</strain>
    </source>
</reference>
<organism evidence="5 6">
    <name type="scientific">Coraliomargarita algicola</name>
    <dbReference type="NCBI Taxonomy" id="3092156"/>
    <lineage>
        <taxon>Bacteria</taxon>
        <taxon>Pseudomonadati</taxon>
        <taxon>Verrucomicrobiota</taxon>
        <taxon>Opitutia</taxon>
        <taxon>Puniceicoccales</taxon>
        <taxon>Coraliomargaritaceae</taxon>
        <taxon>Coraliomargarita</taxon>
    </lineage>
</organism>
<protein>
    <submittedName>
        <fullName evidence="5">Substrate-binding domain-containing protein</fullName>
    </submittedName>
</protein>
<dbReference type="InterPro" id="IPR018062">
    <property type="entry name" value="HTH_AraC-typ_CS"/>
</dbReference>
<dbReference type="SUPFAM" id="SSF46689">
    <property type="entry name" value="Homeodomain-like"/>
    <property type="match status" value="1"/>
</dbReference>
<dbReference type="InterPro" id="IPR046335">
    <property type="entry name" value="LacI/GalR-like_sensor"/>
</dbReference>
<keyword evidence="3" id="KW-0804">Transcription</keyword>
<proteinExistence type="predicted"/>
<dbReference type="Proteomes" id="UP001324993">
    <property type="component" value="Chromosome"/>
</dbReference>
<dbReference type="InterPro" id="IPR018060">
    <property type="entry name" value="HTH_AraC"/>
</dbReference>